<dbReference type="AlphaFoldDB" id="A0A0B9AEF0"/>
<dbReference type="Pfam" id="PF13449">
    <property type="entry name" value="Phytase-like"/>
    <property type="match status" value="1"/>
</dbReference>
<keyword evidence="3" id="KW-1185">Reference proteome</keyword>
<dbReference type="InterPro" id="IPR027372">
    <property type="entry name" value="Phytase-like_dom"/>
</dbReference>
<proteinExistence type="predicted"/>
<comment type="caution">
    <text evidence="2">The sequence shown here is derived from an EMBL/GenBank/DDBJ whole genome shotgun (WGS) entry which is preliminary data.</text>
</comment>
<gene>
    <name evidence="2" type="ORF">NJ75_01508</name>
</gene>
<evidence type="ECO:0000313" key="2">
    <source>
        <dbReference type="EMBL" id="KHS47712.1"/>
    </source>
</evidence>
<dbReference type="PATRIC" id="fig|48936.3.peg.1511"/>
<dbReference type="EMBL" id="JRVC01000006">
    <property type="protein sequence ID" value="KHS47712.1"/>
    <property type="molecule type" value="Genomic_DNA"/>
</dbReference>
<dbReference type="STRING" id="48936.NJ75_01508"/>
<dbReference type="SUPFAM" id="SSF50969">
    <property type="entry name" value="YVTN repeat-like/Quinoprotein amine dehydrogenase"/>
    <property type="match status" value="1"/>
</dbReference>
<feature type="domain" description="Phytase-like" evidence="1">
    <location>
        <begin position="69"/>
        <end position="310"/>
    </location>
</feature>
<evidence type="ECO:0000313" key="3">
    <source>
        <dbReference type="Proteomes" id="UP000031338"/>
    </source>
</evidence>
<sequence>MPVRRKLFTFLVLLPLAVLVWATQRKDPFTFDRRVVVTDLMPGIPAAERKQLGPFVLQQAWLLEGADHRFGGYSALVPQDGGLLAISDRNRTLSIPLSLTPGAFTSSMPNMVVQRWPDGHTSVGFDTESVVRDSADGSLWTGLEDDWRVVRTDPGTGATNLIPVNETRDWPRNGGAEAMAGLPDGRWIMLCESCGTGRGGLHLGLLFKGRPGLSKAQKFGFIVPAAFDPVDAVPLPDGRLLILVRKLGFSPPGFSARIVLADLSRLEPRRPLPTTELARLEGPAMRENWEGMALTPGTDGLSLWLVSDANASTFQQTRLLRLWFDPATLSAR</sequence>
<dbReference type="Proteomes" id="UP000031338">
    <property type="component" value="Unassembled WGS sequence"/>
</dbReference>
<evidence type="ECO:0000259" key="1">
    <source>
        <dbReference type="Pfam" id="PF13449"/>
    </source>
</evidence>
<accession>A0A0B9AEF0</accession>
<name>A0A0B9AEF0_9SPHN</name>
<dbReference type="InterPro" id="IPR011044">
    <property type="entry name" value="Quino_amine_DH_bsu"/>
</dbReference>
<protein>
    <recommendedName>
        <fullName evidence="1">Phytase-like domain-containing protein</fullName>
    </recommendedName>
</protein>
<reference evidence="2 3" key="1">
    <citation type="submission" date="2014-10" db="EMBL/GenBank/DDBJ databases">
        <title>Draft genome sequence of Novosphingobium subterraneum DSM 12447.</title>
        <authorList>
            <person name="Gan H.M."/>
            <person name="Gan H.Y."/>
            <person name="Savka M.A."/>
        </authorList>
    </citation>
    <scope>NUCLEOTIDE SEQUENCE [LARGE SCALE GENOMIC DNA]</scope>
    <source>
        <strain evidence="2 3">DSM 12447</strain>
    </source>
</reference>
<organism evidence="2 3">
    <name type="scientific">Novosphingobium subterraneum</name>
    <dbReference type="NCBI Taxonomy" id="48936"/>
    <lineage>
        <taxon>Bacteria</taxon>
        <taxon>Pseudomonadati</taxon>
        <taxon>Pseudomonadota</taxon>
        <taxon>Alphaproteobacteria</taxon>
        <taxon>Sphingomonadales</taxon>
        <taxon>Sphingomonadaceae</taxon>
        <taxon>Novosphingobium</taxon>
    </lineage>
</organism>